<dbReference type="EMBL" id="PFAQ01000056">
    <property type="protein sequence ID" value="PIT94341.1"/>
    <property type="molecule type" value="Genomic_DNA"/>
</dbReference>
<reference evidence="11" key="1">
    <citation type="submission" date="2017-09" db="EMBL/GenBank/DDBJ databases">
        <title>Depth-based differentiation of microbial function through sediment-hosted aquifers and enrichment of novel symbionts in the deep terrestrial subsurface.</title>
        <authorList>
            <person name="Probst A.J."/>
            <person name="Ladd B."/>
            <person name="Jarett J.K."/>
            <person name="Geller-Mcgrath D.E."/>
            <person name="Sieber C.M.K."/>
            <person name="Emerson J.B."/>
            <person name="Anantharaman K."/>
            <person name="Thomas B.C."/>
            <person name="Malmstrom R."/>
            <person name="Stieglmeier M."/>
            <person name="Klingl A."/>
            <person name="Woyke T."/>
            <person name="Ryan C.M."/>
            <person name="Banfield J.F."/>
        </authorList>
    </citation>
    <scope>NUCLEOTIDE SEQUENCE [LARGE SCALE GENOMIC DNA]</scope>
</reference>
<comment type="function">
    <text evidence="2 7">Synthesizes alpha-1,4-glucan chains using ADP-glucose.</text>
</comment>
<dbReference type="Proteomes" id="UP000228900">
    <property type="component" value="Unassembled WGS sequence"/>
</dbReference>
<dbReference type="InterPro" id="IPR001296">
    <property type="entry name" value="Glyco_trans_1"/>
</dbReference>
<dbReference type="InterPro" id="IPR011835">
    <property type="entry name" value="GS/SS"/>
</dbReference>
<feature type="binding site" evidence="7">
    <location>
        <position position="20"/>
    </location>
    <ligand>
        <name>ADP-alpha-D-glucose</name>
        <dbReference type="ChEBI" id="CHEBI:57498"/>
    </ligand>
</feature>
<dbReference type="PANTHER" id="PTHR45825">
    <property type="entry name" value="GRANULE-BOUND STARCH SYNTHASE 1, CHLOROPLASTIC/AMYLOPLASTIC"/>
    <property type="match status" value="1"/>
</dbReference>
<dbReference type="InterPro" id="IPR013534">
    <property type="entry name" value="Starch_synth_cat_dom"/>
</dbReference>
<comment type="caution">
    <text evidence="10">The sequence shown here is derived from an EMBL/GenBank/DDBJ whole genome shotgun (WGS) entry which is preliminary data.</text>
</comment>
<dbReference type="Pfam" id="PF00534">
    <property type="entry name" value="Glycos_transf_1"/>
    <property type="match status" value="1"/>
</dbReference>
<evidence type="ECO:0000256" key="1">
    <source>
        <dbReference type="ARBA" id="ARBA00001478"/>
    </source>
</evidence>
<keyword evidence="6 7" id="KW-0320">Glycogen biosynthesis</keyword>
<dbReference type="UniPathway" id="UPA00164"/>
<evidence type="ECO:0000256" key="5">
    <source>
        <dbReference type="ARBA" id="ARBA00022679"/>
    </source>
</evidence>
<protein>
    <recommendedName>
        <fullName evidence="7">Glycogen synthase</fullName>
        <ecNumber evidence="7">2.4.1.21</ecNumber>
    </recommendedName>
    <alternativeName>
        <fullName evidence="7">Starch [bacterial glycogen] synthase</fullName>
    </alternativeName>
</protein>
<evidence type="ECO:0000259" key="8">
    <source>
        <dbReference type="Pfam" id="PF00534"/>
    </source>
</evidence>
<comment type="similarity">
    <text evidence="3 7">Belongs to the glycosyltransferase 1 family. Bacterial/plant glycogen synthase subfamily.</text>
</comment>
<dbReference type="Gene3D" id="3.40.50.2000">
    <property type="entry name" value="Glycogen Phosphorylase B"/>
    <property type="match status" value="3"/>
</dbReference>
<evidence type="ECO:0000256" key="6">
    <source>
        <dbReference type="ARBA" id="ARBA00023056"/>
    </source>
</evidence>
<dbReference type="AlphaFoldDB" id="A0A2M6WNF2"/>
<evidence type="ECO:0000313" key="10">
    <source>
        <dbReference type="EMBL" id="PIT94341.1"/>
    </source>
</evidence>
<dbReference type="GO" id="GO:0004373">
    <property type="term" value="F:alpha-1,4-glucan glucosyltransferase (UDP-glucose donor) activity"/>
    <property type="evidence" value="ECO:0007669"/>
    <property type="project" value="InterPro"/>
</dbReference>
<gene>
    <name evidence="7" type="primary">glgA</name>
    <name evidence="10" type="ORF">COT98_04135</name>
</gene>
<feature type="domain" description="Glycosyl transferase family 1" evidence="8">
    <location>
        <begin position="272"/>
        <end position="428"/>
    </location>
</feature>
<evidence type="ECO:0000259" key="9">
    <source>
        <dbReference type="Pfam" id="PF08323"/>
    </source>
</evidence>
<accession>A0A2M6WNF2</accession>
<proteinExistence type="inferred from homology"/>
<name>A0A2M6WNF2_9BACT</name>
<dbReference type="PANTHER" id="PTHR45825:SF11">
    <property type="entry name" value="ALPHA AMYLASE DOMAIN-CONTAINING PROTEIN"/>
    <property type="match status" value="1"/>
</dbReference>
<dbReference type="SUPFAM" id="SSF53756">
    <property type="entry name" value="UDP-Glycosyltransferase/glycogen phosphorylase"/>
    <property type="match status" value="1"/>
</dbReference>
<evidence type="ECO:0000313" key="11">
    <source>
        <dbReference type="Proteomes" id="UP000228900"/>
    </source>
</evidence>
<dbReference type="Pfam" id="PF08323">
    <property type="entry name" value="Glyco_transf_5"/>
    <property type="match status" value="1"/>
</dbReference>
<dbReference type="CDD" id="cd03791">
    <property type="entry name" value="GT5_Glycogen_synthase_DULL1-like"/>
    <property type="match status" value="1"/>
</dbReference>
<dbReference type="EC" id="2.4.1.21" evidence="7"/>
<dbReference type="HAMAP" id="MF_00484">
    <property type="entry name" value="Glycogen_synth"/>
    <property type="match status" value="1"/>
</dbReference>
<keyword evidence="4 7" id="KW-0328">Glycosyltransferase</keyword>
<comment type="pathway">
    <text evidence="7">Glycan biosynthesis; glycogen biosynthesis.</text>
</comment>
<dbReference type="NCBIfam" id="TIGR02095">
    <property type="entry name" value="glgA"/>
    <property type="match status" value="1"/>
</dbReference>
<dbReference type="GO" id="GO:0005978">
    <property type="term" value="P:glycogen biosynthetic process"/>
    <property type="evidence" value="ECO:0007669"/>
    <property type="project" value="UniProtKB-UniRule"/>
</dbReference>
<dbReference type="GO" id="GO:0009011">
    <property type="term" value="F:alpha-1,4-glucan glucosyltransferase (ADP-glucose donor) activity"/>
    <property type="evidence" value="ECO:0007669"/>
    <property type="project" value="UniProtKB-UniRule"/>
</dbReference>
<feature type="domain" description="Starch synthase catalytic" evidence="9">
    <location>
        <begin position="7"/>
        <end position="218"/>
    </location>
</feature>
<keyword evidence="5 7" id="KW-0808">Transferase</keyword>
<evidence type="ECO:0000256" key="4">
    <source>
        <dbReference type="ARBA" id="ARBA00022676"/>
    </source>
</evidence>
<comment type="catalytic activity">
    <reaction evidence="1 7">
        <text>[(1-&gt;4)-alpha-D-glucosyl](n) + ADP-alpha-D-glucose = [(1-&gt;4)-alpha-D-glucosyl](n+1) + ADP + H(+)</text>
        <dbReference type="Rhea" id="RHEA:18189"/>
        <dbReference type="Rhea" id="RHEA-COMP:9584"/>
        <dbReference type="Rhea" id="RHEA-COMP:9587"/>
        <dbReference type="ChEBI" id="CHEBI:15378"/>
        <dbReference type="ChEBI" id="CHEBI:15444"/>
        <dbReference type="ChEBI" id="CHEBI:57498"/>
        <dbReference type="ChEBI" id="CHEBI:456216"/>
        <dbReference type="EC" id="2.4.1.21"/>
    </reaction>
</comment>
<sequence>MITKPLKVFWLSAEIAPWAKVGGLGDVAGSLPKAFSKAEVDIRLCLPYYSSIKTPAELLLKGLKMSLNQKTVKFDVYLTTLPETKIPVYLIKHPLFVGTDIYPKNKSFERFYLWSKAALTLITALDFIPNILHLHDWHAALVTNFLPDFKAEYPAIFSQTKVLYTIHNLANQGSNLKQKTNPLADGIKRADYINTVSPTYAREILTKEFGMGLEKILKSRRRNLSGILNGIDTNFFNPQTDSKIKYNYSIKDLSGKQENKLVLQKKLGLLVDVQKPLLAFVARLSWQKGIELFSDKLFQESIEKFGAQFVFLGEGDESYKKYLVKMAQKYPSHIRLHFGLDLNLAQKLYAASDFFLVPSRFEPCGLTQMMAMRYGSLPIVRQVGGLKDTVDNSVGYIFKDYSSLALQKAIIKALHDFSFQVKVIDKKRQNSMNQDFSWTLAAAKYFKLYQKMVK</sequence>
<organism evidence="10 11">
    <name type="scientific">Candidatus Falkowbacteria bacterium CG10_big_fil_rev_8_21_14_0_10_39_9</name>
    <dbReference type="NCBI Taxonomy" id="1974566"/>
    <lineage>
        <taxon>Bacteria</taxon>
        <taxon>Candidatus Falkowiibacteriota</taxon>
    </lineage>
</organism>
<evidence type="ECO:0000256" key="2">
    <source>
        <dbReference type="ARBA" id="ARBA00002764"/>
    </source>
</evidence>
<evidence type="ECO:0000256" key="7">
    <source>
        <dbReference type="HAMAP-Rule" id="MF_00484"/>
    </source>
</evidence>
<evidence type="ECO:0000256" key="3">
    <source>
        <dbReference type="ARBA" id="ARBA00010281"/>
    </source>
</evidence>